<keyword evidence="2 4" id="KW-0808">Transferase</keyword>
<dbReference type="InterPro" id="IPR018357">
    <property type="entry name" value="Hexapep_transf_CS"/>
</dbReference>
<dbReference type="RefSeq" id="WP_148347321.1">
    <property type="nucleotide sequence ID" value="NZ_CABIVR010000010.1"/>
</dbReference>
<accession>A0A6N3G5I9</accession>
<dbReference type="InterPro" id="IPR001451">
    <property type="entry name" value="Hexapep"/>
</dbReference>
<gene>
    <name evidence="4" type="ORF">CBLFYP62_02894</name>
</gene>
<dbReference type="EMBL" id="CACRTU010000026">
    <property type="protein sequence ID" value="VYU59093.1"/>
    <property type="molecule type" value="Genomic_DNA"/>
</dbReference>
<proteinExistence type="inferred from homology"/>
<protein>
    <submittedName>
        <fullName evidence="4">Acetyltransferase</fullName>
        <ecNumber evidence="4">2.3.1.-</ecNumber>
    </submittedName>
</protein>
<name>A0A6N3G5I9_CLOBU</name>
<keyword evidence="4" id="KW-0012">Acyltransferase</keyword>
<dbReference type="Pfam" id="PF00132">
    <property type="entry name" value="Hexapep"/>
    <property type="match status" value="1"/>
</dbReference>
<dbReference type="InterPro" id="IPR051159">
    <property type="entry name" value="Hexapeptide_acetyltransf"/>
</dbReference>
<dbReference type="InterPro" id="IPR011004">
    <property type="entry name" value="Trimer_LpxA-like_sf"/>
</dbReference>
<dbReference type="Gene3D" id="2.160.10.10">
    <property type="entry name" value="Hexapeptide repeat proteins"/>
    <property type="match status" value="1"/>
</dbReference>
<evidence type="ECO:0000256" key="1">
    <source>
        <dbReference type="ARBA" id="ARBA00007274"/>
    </source>
</evidence>
<reference evidence="4" key="1">
    <citation type="submission" date="2019-11" db="EMBL/GenBank/DDBJ databases">
        <authorList>
            <person name="Feng L."/>
        </authorList>
    </citation>
    <scope>NUCLEOTIDE SEQUENCE</scope>
    <source>
        <strain evidence="4">CButyricumLFYP62</strain>
    </source>
</reference>
<sequence length="177" mass="19870">MINRIRNLIKKIYVYKLIRLGLKVGKNFQIEKGCQIDTPFAWLISIGNNVTLASKVYILAHDASCKKHVGYTKIGKVNIGDNVFIGANSTILPNVSIGNNSIIGANSLVSKDVPENTVVAGNPAKTIDKLELFIDKNKERMKTTNLYDKSWTLRGRVTEEKKRIMIEQLQSKFGYID</sequence>
<dbReference type="EC" id="2.3.1.-" evidence="4"/>
<dbReference type="CDD" id="cd04647">
    <property type="entry name" value="LbH_MAT_like"/>
    <property type="match status" value="1"/>
</dbReference>
<evidence type="ECO:0000256" key="3">
    <source>
        <dbReference type="ARBA" id="ARBA00022737"/>
    </source>
</evidence>
<dbReference type="PANTHER" id="PTHR23416">
    <property type="entry name" value="SIALIC ACID SYNTHASE-RELATED"/>
    <property type="match status" value="1"/>
</dbReference>
<keyword evidence="3" id="KW-0677">Repeat</keyword>
<dbReference type="AlphaFoldDB" id="A0A6N3G5I9"/>
<dbReference type="GO" id="GO:0008374">
    <property type="term" value="F:O-acyltransferase activity"/>
    <property type="evidence" value="ECO:0007669"/>
    <property type="project" value="TreeGrafter"/>
</dbReference>
<dbReference type="PANTHER" id="PTHR23416:SF23">
    <property type="entry name" value="ACETYLTRANSFERASE C18B11.09C-RELATED"/>
    <property type="match status" value="1"/>
</dbReference>
<evidence type="ECO:0000256" key="2">
    <source>
        <dbReference type="ARBA" id="ARBA00022679"/>
    </source>
</evidence>
<dbReference type="PROSITE" id="PS00101">
    <property type="entry name" value="HEXAPEP_TRANSFERASES"/>
    <property type="match status" value="1"/>
</dbReference>
<comment type="similarity">
    <text evidence="1">Belongs to the transferase hexapeptide repeat family.</text>
</comment>
<organism evidence="4">
    <name type="scientific">Clostridium butyricum</name>
    <dbReference type="NCBI Taxonomy" id="1492"/>
    <lineage>
        <taxon>Bacteria</taxon>
        <taxon>Bacillati</taxon>
        <taxon>Bacillota</taxon>
        <taxon>Clostridia</taxon>
        <taxon>Eubacteriales</taxon>
        <taxon>Clostridiaceae</taxon>
        <taxon>Clostridium</taxon>
    </lineage>
</organism>
<dbReference type="SUPFAM" id="SSF51161">
    <property type="entry name" value="Trimeric LpxA-like enzymes"/>
    <property type="match status" value="1"/>
</dbReference>
<evidence type="ECO:0000313" key="4">
    <source>
        <dbReference type="EMBL" id="VYU59093.1"/>
    </source>
</evidence>